<dbReference type="Proteomes" id="UP000252586">
    <property type="component" value="Unassembled WGS sequence"/>
</dbReference>
<reference evidence="2 3" key="1">
    <citation type="submission" date="2018-06" db="EMBL/GenBank/DDBJ databases">
        <title>Genomic Encyclopedia of Type Strains, Phase IV (KMG-IV): sequencing the most valuable type-strain genomes for metagenomic binning, comparative biology and taxonomic classification.</title>
        <authorList>
            <person name="Goeker M."/>
        </authorList>
    </citation>
    <scope>NUCLEOTIDE SEQUENCE [LARGE SCALE GENOMIC DNA]</scope>
    <source>
        <strain evidence="2 3">DSM 44599</strain>
    </source>
</reference>
<dbReference type="STRING" id="1210090.GCA_001613185_04517"/>
<proteinExistence type="predicted"/>
<dbReference type="EMBL" id="QNRE01000002">
    <property type="protein sequence ID" value="RBO94446.1"/>
    <property type="molecule type" value="Genomic_DNA"/>
</dbReference>
<comment type="caution">
    <text evidence="2">The sequence shown here is derived from an EMBL/GenBank/DDBJ whole genome shotgun (WGS) entry which is preliminary data.</text>
</comment>
<dbReference type="Pfam" id="PF00582">
    <property type="entry name" value="Usp"/>
    <property type="match status" value="1"/>
</dbReference>
<protein>
    <submittedName>
        <fullName evidence="2">Nucleotide-binding universal stress UspA family protein</fullName>
    </submittedName>
</protein>
<dbReference type="RefSeq" id="WP_170160723.1">
    <property type="nucleotide sequence ID" value="NZ_QNRE01000002.1"/>
</dbReference>
<dbReference type="InterPro" id="IPR006016">
    <property type="entry name" value="UspA"/>
</dbReference>
<dbReference type="Gene3D" id="3.40.50.620">
    <property type="entry name" value="HUPs"/>
    <property type="match status" value="1"/>
</dbReference>
<evidence type="ECO:0000313" key="2">
    <source>
        <dbReference type="EMBL" id="RBO94446.1"/>
    </source>
</evidence>
<dbReference type="AlphaFoldDB" id="A0A366DWH8"/>
<dbReference type="InterPro" id="IPR014729">
    <property type="entry name" value="Rossmann-like_a/b/a_fold"/>
</dbReference>
<feature type="domain" description="UspA" evidence="1">
    <location>
        <begin position="6"/>
        <end position="129"/>
    </location>
</feature>
<keyword evidence="3" id="KW-1185">Reference proteome</keyword>
<accession>A0A366DWH8</accession>
<evidence type="ECO:0000313" key="3">
    <source>
        <dbReference type="Proteomes" id="UP000252586"/>
    </source>
</evidence>
<name>A0A366DWH8_9NOCA</name>
<gene>
    <name evidence="2" type="ORF">DFR74_102869</name>
</gene>
<dbReference type="SUPFAM" id="SSF52402">
    <property type="entry name" value="Adenine nucleotide alpha hydrolases-like"/>
    <property type="match status" value="1"/>
</dbReference>
<organism evidence="2 3">
    <name type="scientific">Nocardia puris</name>
    <dbReference type="NCBI Taxonomy" id="208602"/>
    <lineage>
        <taxon>Bacteria</taxon>
        <taxon>Bacillati</taxon>
        <taxon>Actinomycetota</taxon>
        <taxon>Actinomycetes</taxon>
        <taxon>Mycobacteriales</taxon>
        <taxon>Nocardiaceae</taxon>
        <taxon>Nocardia</taxon>
    </lineage>
</organism>
<sequence>MAGNAPIVVGVDGSAGATTAVTWAAHTAALHRAPLLLLHVVDVVADYGPGSTEPLTATDYDRLAEHGRWLLGSATARAEEAAADLGGVEVRVELVQSPATPTLLARSEGARMIAVGTRDRGSLRRALLG</sequence>
<evidence type="ECO:0000259" key="1">
    <source>
        <dbReference type="Pfam" id="PF00582"/>
    </source>
</evidence>